<dbReference type="SUPFAM" id="SSF53901">
    <property type="entry name" value="Thiolase-like"/>
    <property type="match status" value="2"/>
</dbReference>
<comment type="caution">
    <text evidence="10">The sequence shown here is derived from an EMBL/GenBank/DDBJ whole genome shotgun (WGS) entry which is preliminary data.</text>
</comment>
<name>A0ABQ4JWW0_SALAC</name>
<reference evidence="10 11" key="1">
    <citation type="submission" date="2021-03" db="EMBL/GenBank/DDBJ databases">
        <title>Whole genome shotgun sequence of Salinispora arenicola NBRC 105043.</title>
        <authorList>
            <person name="Komaki H."/>
            <person name="Tamura T."/>
        </authorList>
    </citation>
    <scope>NUCLEOTIDE SEQUENCE [LARGE SCALE GENOMIC DNA]</scope>
    <source>
        <strain evidence="10 11">NBRC 105043</strain>
    </source>
</reference>
<dbReference type="NCBIfam" id="TIGR01930">
    <property type="entry name" value="AcCoA-C-Actrans"/>
    <property type="match status" value="1"/>
</dbReference>
<dbReference type="InterPro" id="IPR020613">
    <property type="entry name" value="Thiolase_CS"/>
</dbReference>
<keyword evidence="3 7" id="KW-0808">Transferase</keyword>
<evidence type="ECO:0000256" key="6">
    <source>
        <dbReference type="ARBA" id="ARBA00040529"/>
    </source>
</evidence>
<organism evidence="10 11">
    <name type="scientific">Salinispora arenicola</name>
    <dbReference type="NCBI Taxonomy" id="168697"/>
    <lineage>
        <taxon>Bacteria</taxon>
        <taxon>Bacillati</taxon>
        <taxon>Actinomycetota</taxon>
        <taxon>Actinomycetes</taxon>
        <taxon>Micromonosporales</taxon>
        <taxon>Micromonosporaceae</taxon>
        <taxon>Salinispora</taxon>
    </lineage>
</organism>
<dbReference type="InterPro" id="IPR020617">
    <property type="entry name" value="Thiolase_C"/>
</dbReference>
<evidence type="ECO:0000259" key="9">
    <source>
        <dbReference type="Pfam" id="PF02803"/>
    </source>
</evidence>
<dbReference type="InterPro" id="IPR016039">
    <property type="entry name" value="Thiolase-like"/>
</dbReference>
<protein>
    <recommendedName>
        <fullName evidence="6">Probable acetyl-CoA acetyltransferase</fullName>
        <ecNumber evidence="2">2.3.1.9</ecNumber>
    </recommendedName>
    <alternativeName>
        <fullName evidence="5">Acetoacetyl-CoA thiolase</fullName>
    </alternativeName>
</protein>
<dbReference type="Gene3D" id="3.40.47.10">
    <property type="match status" value="2"/>
</dbReference>
<evidence type="ECO:0000256" key="1">
    <source>
        <dbReference type="ARBA" id="ARBA00010982"/>
    </source>
</evidence>
<dbReference type="Pfam" id="PF00108">
    <property type="entry name" value="Thiolase_N"/>
    <property type="match status" value="1"/>
</dbReference>
<feature type="domain" description="Thiolase N-terminal" evidence="8">
    <location>
        <begin position="36"/>
        <end position="293"/>
    </location>
</feature>
<keyword evidence="4 7" id="KW-0012">Acyltransferase</keyword>
<keyword evidence="11" id="KW-1185">Reference proteome</keyword>
<dbReference type="CDD" id="cd00751">
    <property type="entry name" value="thiolase"/>
    <property type="match status" value="1"/>
</dbReference>
<evidence type="ECO:0000256" key="7">
    <source>
        <dbReference type="RuleBase" id="RU003557"/>
    </source>
</evidence>
<dbReference type="Pfam" id="PF02803">
    <property type="entry name" value="Thiolase_C"/>
    <property type="match status" value="1"/>
</dbReference>
<evidence type="ECO:0000313" key="11">
    <source>
        <dbReference type="Proteomes" id="UP000677457"/>
    </source>
</evidence>
<dbReference type="InterPro" id="IPR020610">
    <property type="entry name" value="Thiolase_AS"/>
</dbReference>
<dbReference type="PANTHER" id="PTHR18919:SF107">
    <property type="entry name" value="ACETYL-COA ACETYLTRANSFERASE, CYTOSOLIC"/>
    <property type="match status" value="1"/>
</dbReference>
<dbReference type="EMBL" id="BOQM01000040">
    <property type="protein sequence ID" value="GIM87425.1"/>
    <property type="molecule type" value="Genomic_DNA"/>
</dbReference>
<dbReference type="InterPro" id="IPR020615">
    <property type="entry name" value="Thiolase_acyl_enz_int_AS"/>
</dbReference>
<dbReference type="PROSITE" id="PS00737">
    <property type="entry name" value="THIOLASE_2"/>
    <property type="match status" value="1"/>
</dbReference>
<accession>A0ABQ4JWW0</accession>
<proteinExistence type="inferred from homology"/>
<evidence type="ECO:0000256" key="3">
    <source>
        <dbReference type="ARBA" id="ARBA00022679"/>
    </source>
</evidence>
<feature type="domain" description="Thiolase C-terminal" evidence="9">
    <location>
        <begin position="302"/>
        <end position="422"/>
    </location>
</feature>
<dbReference type="PIRSF" id="PIRSF000429">
    <property type="entry name" value="Ac-CoA_Ac_transf"/>
    <property type="match status" value="1"/>
</dbReference>
<gene>
    <name evidence="10" type="ORF">Sar04_41610</name>
</gene>
<evidence type="ECO:0000256" key="2">
    <source>
        <dbReference type="ARBA" id="ARBA00012705"/>
    </source>
</evidence>
<dbReference type="PROSITE" id="PS00099">
    <property type="entry name" value="THIOLASE_3"/>
    <property type="match status" value="1"/>
</dbReference>
<evidence type="ECO:0000313" key="10">
    <source>
        <dbReference type="EMBL" id="GIM87425.1"/>
    </source>
</evidence>
<evidence type="ECO:0000256" key="4">
    <source>
        <dbReference type="ARBA" id="ARBA00023315"/>
    </source>
</evidence>
<dbReference type="PANTHER" id="PTHR18919">
    <property type="entry name" value="ACETYL-COA C-ACYLTRANSFERASE"/>
    <property type="match status" value="1"/>
</dbReference>
<comment type="similarity">
    <text evidence="1 7">Belongs to the thiolase-like superfamily. Thiolase family.</text>
</comment>
<dbReference type="InterPro" id="IPR020616">
    <property type="entry name" value="Thiolase_N"/>
</dbReference>
<dbReference type="Proteomes" id="UP000677457">
    <property type="component" value="Unassembled WGS sequence"/>
</dbReference>
<evidence type="ECO:0000259" key="8">
    <source>
        <dbReference type="Pfam" id="PF00108"/>
    </source>
</evidence>
<evidence type="ECO:0000256" key="5">
    <source>
        <dbReference type="ARBA" id="ARBA00030755"/>
    </source>
</evidence>
<dbReference type="PROSITE" id="PS00098">
    <property type="entry name" value="THIOLASE_1"/>
    <property type="match status" value="1"/>
</dbReference>
<dbReference type="EC" id="2.3.1.9" evidence="2"/>
<dbReference type="InterPro" id="IPR002155">
    <property type="entry name" value="Thiolase"/>
</dbReference>
<sequence length="431" mass="44195">MCAGSPLSTYSRQLWCVLTIVKAYRSAPSEAGMASVIVSGARTPMGRLLGNLKDVPATRLGAVAIKAALERGQVAPDQVQYVIMGQVLQAGAGQIPARQAAAEAGIPLSVPALTVNKVCLSGLDAIALADQLIRAGEFDVVVAGGMESMTNAPHLLLGQRGGYKYGDVVIKDHMALDGLTDAWDCCSMGESTERHGSTKGISRAEQDAFAAASHQRAAAAQKNGYFADEITPVVLPQRRGEPLVISEDEGIRPDTTVESLAKLRPAFTRDGSITAGSSSPISDGAAAVVVMSRAKAKELGLSWLAEIGAHGNVAGPDNSLHSQPSNAIGHALRKAGLTIDDLDLIEINEAFAQVGIQSARDLGVSQDKVNVNGGAIALGHPIGMSGARLVLTLALELKRRGGGTGAAALCGGGGQGDALIIHVPAGAESQG</sequence>